<comment type="caution">
    <text evidence="4">The sequence shown here is derived from an EMBL/GenBank/DDBJ whole genome shotgun (WGS) entry which is preliminary data.</text>
</comment>
<evidence type="ECO:0000259" key="3">
    <source>
        <dbReference type="PROSITE" id="PS50405"/>
    </source>
</evidence>
<dbReference type="SFLD" id="SFLDG01150">
    <property type="entry name" value="Main.1:_Beta-like"/>
    <property type="match status" value="1"/>
</dbReference>
<dbReference type="SUPFAM" id="SSF47616">
    <property type="entry name" value="GST C-terminal domain-like"/>
    <property type="match status" value="1"/>
</dbReference>
<dbReference type="Gene3D" id="3.40.30.10">
    <property type="entry name" value="Glutaredoxin"/>
    <property type="match status" value="1"/>
</dbReference>
<dbReference type="SFLD" id="SFLDS00019">
    <property type="entry name" value="Glutathione_Transferase_(cytos"/>
    <property type="match status" value="1"/>
</dbReference>
<dbReference type="PROSITE" id="PS50404">
    <property type="entry name" value="GST_NTER"/>
    <property type="match status" value="1"/>
</dbReference>
<dbReference type="InterPro" id="IPR036282">
    <property type="entry name" value="Glutathione-S-Trfase_C_sf"/>
</dbReference>
<evidence type="ECO:0000256" key="1">
    <source>
        <dbReference type="SAM" id="SignalP"/>
    </source>
</evidence>
<dbReference type="SFLD" id="SFLDG00358">
    <property type="entry name" value="Main_(cytGST)"/>
    <property type="match status" value="1"/>
</dbReference>
<dbReference type="RefSeq" id="WP_161338784.1">
    <property type="nucleotide sequence ID" value="NZ_JBHSDG010000005.1"/>
</dbReference>
<proteinExistence type="predicted"/>
<dbReference type="EMBL" id="WTVA01000003">
    <property type="protein sequence ID" value="MZR22339.1"/>
    <property type="molecule type" value="Genomic_DNA"/>
</dbReference>
<dbReference type="Gene3D" id="1.20.1050.10">
    <property type="match status" value="1"/>
</dbReference>
<accession>A0A845MEQ6</accession>
<dbReference type="PANTHER" id="PTHR44051">
    <property type="entry name" value="GLUTATHIONE S-TRANSFERASE-RELATED"/>
    <property type="match status" value="1"/>
</dbReference>
<dbReference type="GO" id="GO:0016740">
    <property type="term" value="F:transferase activity"/>
    <property type="evidence" value="ECO:0007669"/>
    <property type="project" value="UniProtKB-KW"/>
</dbReference>
<evidence type="ECO:0000259" key="2">
    <source>
        <dbReference type="PROSITE" id="PS50404"/>
    </source>
</evidence>
<dbReference type="Pfam" id="PF02798">
    <property type="entry name" value="GST_N"/>
    <property type="match status" value="1"/>
</dbReference>
<dbReference type="PANTHER" id="PTHR44051:SF8">
    <property type="entry name" value="GLUTATHIONE S-TRANSFERASE GSTA"/>
    <property type="match status" value="1"/>
</dbReference>
<dbReference type="CDD" id="cd03057">
    <property type="entry name" value="GST_N_Beta"/>
    <property type="match status" value="1"/>
</dbReference>
<keyword evidence="5" id="KW-1185">Reference proteome</keyword>
<name>A0A845MEQ6_9PROT</name>
<dbReference type="InterPro" id="IPR004045">
    <property type="entry name" value="Glutathione_S-Trfase_N"/>
</dbReference>
<reference evidence="4 5" key="1">
    <citation type="journal article" date="2014" name="Int. J. Syst. Evol. Microbiol.">
        <title>Sneathiella chungangensis sp. nov., isolated from a marine sand, and emended description of the genus Sneathiella.</title>
        <authorList>
            <person name="Siamphan C."/>
            <person name="Kim H."/>
            <person name="Lee J.S."/>
            <person name="Kim W."/>
        </authorList>
    </citation>
    <scope>NUCLEOTIDE SEQUENCE [LARGE SCALE GENOMIC DNA]</scope>
    <source>
        <strain evidence="4 5">KCTC 32476</strain>
    </source>
</reference>
<dbReference type="InterPro" id="IPR036249">
    <property type="entry name" value="Thioredoxin-like_sf"/>
</dbReference>
<evidence type="ECO:0000313" key="5">
    <source>
        <dbReference type="Proteomes" id="UP000445696"/>
    </source>
</evidence>
<feature type="domain" description="GST N-terminal" evidence="2">
    <location>
        <begin position="1"/>
        <end position="83"/>
    </location>
</feature>
<evidence type="ECO:0000313" key="4">
    <source>
        <dbReference type="EMBL" id="MZR22339.1"/>
    </source>
</evidence>
<dbReference type="InterPro" id="IPR040079">
    <property type="entry name" value="Glutathione_S-Trfase"/>
</dbReference>
<keyword evidence="4" id="KW-0808">Transferase</keyword>
<gene>
    <name evidence="4" type="ORF">GQF03_08350</name>
</gene>
<sequence length="215" mass="23489">MTILYFSPMACSLASRIALLLAGAEANFVSIDLKTHKLSDTQADYFDVTVKGKVPVLDREDGGRLSENAAVLQYIADLNPTAGLAPPAGSPERYKLQEWLSFLGTELHKAIVFLLYAPDVPEDVRRFAVSKAPEILAVVEDALTEGPFLLGDNFSVADAYLFWAVLLLRNKGIDLSAYSHLAAYFEKVSAIPEVRQAVGTEMALIAQARQTRTAR</sequence>
<feature type="signal peptide" evidence="1">
    <location>
        <begin position="1"/>
        <end position="26"/>
    </location>
</feature>
<feature type="chain" id="PRO_5033055465" evidence="1">
    <location>
        <begin position="27"/>
        <end position="215"/>
    </location>
</feature>
<dbReference type="SUPFAM" id="SSF52833">
    <property type="entry name" value="Thioredoxin-like"/>
    <property type="match status" value="1"/>
</dbReference>
<dbReference type="CDD" id="cd03188">
    <property type="entry name" value="GST_C_Beta"/>
    <property type="match status" value="1"/>
</dbReference>
<dbReference type="Pfam" id="PF14497">
    <property type="entry name" value="GST_C_3"/>
    <property type="match status" value="1"/>
</dbReference>
<organism evidence="4 5">
    <name type="scientific">Sneathiella chungangensis</name>
    <dbReference type="NCBI Taxonomy" id="1418234"/>
    <lineage>
        <taxon>Bacteria</taxon>
        <taxon>Pseudomonadati</taxon>
        <taxon>Pseudomonadota</taxon>
        <taxon>Alphaproteobacteria</taxon>
        <taxon>Sneathiellales</taxon>
        <taxon>Sneathiellaceae</taxon>
        <taxon>Sneathiella</taxon>
    </lineage>
</organism>
<dbReference type="InterPro" id="IPR004046">
    <property type="entry name" value="GST_C"/>
</dbReference>
<feature type="domain" description="GST C-terminal" evidence="3">
    <location>
        <begin position="89"/>
        <end position="215"/>
    </location>
</feature>
<dbReference type="InterPro" id="IPR010987">
    <property type="entry name" value="Glutathione-S-Trfase_C-like"/>
</dbReference>
<dbReference type="Proteomes" id="UP000445696">
    <property type="component" value="Unassembled WGS sequence"/>
</dbReference>
<dbReference type="PROSITE" id="PS50405">
    <property type="entry name" value="GST_CTER"/>
    <property type="match status" value="1"/>
</dbReference>
<protein>
    <submittedName>
        <fullName evidence="4">Glutathione S-transferase</fullName>
    </submittedName>
</protein>
<keyword evidence="1" id="KW-0732">Signal</keyword>
<dbReference type="AlphaFoldDB" id="A0A845MEQ6"/>
<dbReference type="OrthoDB" id="7583243at2"/>